<proteinExistence type="predicted"/>
<evidence type="ECO:0000313" key="3">
    <source>
        <dbReference type="Proteomes" id="UP000076761"/>
    </source>
</evidence>
<sequence length="136" mass="14558">MLATLPGGYKPSTAHRTLSPLLFPLYLSSLPLSSALTLTLAATVLNLRWSDVEHSIRATSTSGSPLQGKCSLRTYDPKKPPLCVPLRLRGLVPCHVKKATRPRDSSQKPFQERGSGAGGQNSVADTCIMLGFLIDG</sequence>
<dbReference type="AlphaFoldDB" id="A0A165SIG4"/>
<gene>
    <name evidence="2" type="ORF">NEOLEDRAFT_373018</name>
</gene>
<dbReference type="InParanoid" id="A0A165SIG4"/>
<organism evidence="2 3">
    <name type="scientific">Neolentinus lepideus HHB14362 ss-1</name>
    <dbReference type="NCBI Taxonomy" id="1314782"/>
    <lineage>
        <taxon>Eukaryota</taxon>
        <taxon>Fungi</taxon>
        <taxon>Dikarya</taxon>
        <taxon>Basidiomycota</taxon>
        <taxon>Agaricomycotina</taxon>
        <taxon>Agaricomycetes</taxon>
        <taxon>Gloeophyllales</taxon>
        <taxon>Gloeophyllaceae</taxon>
        <taxon>Neolentinus</taxon>
    </lineage>
</organism>
<keyword evidence="3" id="KW-1185">Reference proteome</keyword>
<feature type="region of interest" description="Disordered" evidence="1">
    <location>
        <begin position="97"/>
        <end position="119"/>
    </location>
</feature>
<protein>
    <submittedName>
        <fullName evidence="2">Uncharacterized protein</fullName>
    </submittedName>
</protein>
<reference evidence="2 3" key="1">
    <citation type="journal article" date="2016" name="Mol. Biol. Evol.">
        <title>Comparative Genomics of Early-Diverging Mushroom-Forming Fungi Provides Insights into the Origins of Lignocellulose Decay Capabilities.</title>
        <authorList>
            <person name="Nagy L.G."/>
            <person name="Riley R."/>
            <person name="Tritt A."/>
            <person name="Adam C."/>
            <person name="Daum C."/>
            <person name="Floudas D."/>
            <person name="Sun H."/>
            <person name="Yadav J.S."/>
            <person name="Pangilinan J."/>
            <person name="Larsson K.H."/>
            <person name="Matsuura K."/>
            <person name="Barry K."/>
            <person name="Labutti K."/>
            <person name="Kuo R."/>
            <person name="Ohm R.A."/>
            <person name="Bhattacharya S.S."/>
            <person name="Shirouzu T."/>
            <person name="Yoshinaga Y."/>
            <person name="Martin F.M."/>
            <person name="Grigoriev I.V."/>
            <person name="Hibbett D.S."/>
        </authorList>
    </citation>
    <scope>NUCLEOTIDE SEQUENCE [LARGE SCALE GENOMIC DNA]</scope>
    <source>
        <strain evidence="2 3">HHB14362 ss-1</strain>
    </source>
</reference>
<dbReference type="OrthoDB" id="3296987at2759"/>
<accession>A0A165SIG4</accession>
<dbReference type="Proteomes" id="UP000076761">
    <property type="component" value="Unassembled WGS sequence"/>
</dbReference>
<evidence type="ECO:0000256" key="1">
    <source>
        <dbReference type="SAM" id="MobiDB-lite"/>
    </source>
</evidence>
<evidence type="ECO:0000313" key="2">
    <source>
        <dbReference type="EMBL" id="KZT25206.1"/>
    </source>
</evidence>
<dbReference type="EMBL" id="KV425573">
    <property type="protein sequence ID" value="KZT25206.1"/>
    <property type="molecule type" value="Genomic_DNA"/>
</dbReference>
<name>A0A165SIG4_9AGAM</name>